<protein>
    <submittedName>
        <fullName evidence="1">Uncharacterized protein</fullName>
    </submittedName>
</protein>
<reference evidence="2" key="1">
    <citation type="journal article" date="2024" name="Proc. Natl. Acad. Sci. U.S.A.">
        <title>Extraordinary preservation of gene collinearity over three hundred million years revealed in homosporous lycophytes.</title>
        <authorList>
            <person name="Li C."/>
            <person name="Wickell D."/>
            <person name="Kuo L.Y."/>
            <person name="Chen X."/>
            <person name="Nie B."/>
            <person name="Liao X."/>
            <person name="Peng D."/>
            <person name="Ji J."/>
            <person name="Jenkins J."/>
            <person name="Williams M."/>
            <person name="Shu S."/>
            <person name="Plott C."/>
            <person name="Barry K."/>
            <person name="Rajasekar S."/>
            <person name="Grimwood J."/>
            <person name="Han X."/>
            <person name="Sun S."/>
            <person name="Hou Z."/>
            <person name="He W."/>
            <person name="Dai G."/>
            <person name="Sun C."/>
            <person name="Schmutz J."/>
            <person name="Leebens-Mack J.H."/>
            <person name="Li F.W."/>
            <person name="Wang L."/>
        </authorList>
    </citation>
    <scope>NUCLEOTIDE SEQUENCE [LARGE SCALE GENOMIC DNA]</scope>
    <source>
        <strain evidence="2">cv. PW_Plant_1</strain>
    </source>
</reference>
<name>A0ACC2D9I6_DIPCM</name>
<evidence type="ECO:0000313" key="1">
    <source>
        <dbReference type="EMBL" id="KAJ7550855.1"/>
    </source>
</evidence>
<proteinExistence type="predicted"/>
<sequence>MASTEIGSSSHPLPPDLFMDQCTATNASDEKQLPSVGGVGAPPTGSATMGLCGQVTESVQGVPVEQGFLSEFISSDDCDPNDLDSSFAGIRSFQDLLNFGVLDYENREHGFGETAGGTNAPVQDGCIDGSHSMTASGSADVCGDGAAGGQAREQFEGARAKAATEGWQGRRYGSKGASGEQKPEQKQSVQGHAYPVYEGSTVSDVGLSSGSSSLDRRSTVIHLNTKSESSSGLEYESGIPSSIPKSDQKEHDSTKRETGVPIWVKWRGKWQACIQCSINDCSAATMKAMPTYSKKSYVVAYFPASRMHSWIDTQHVCAISENPEPLAGGSHESARESVKDVDMARHAMLRTLAATMCDVSDRLPIKAVIETAQDAGVWKSFAKEAVESRDYSDIGKLLVRFYGMIMRKYLKSSWVNNSFGRWKSDCENSESASSIEKLNQELINAILWEEVASLWDKPEQSTLGSEWKDWKGAVSEGCALVVGGGKGANLKTVTTLGPADSVLQSSPNGSLTKRRKEPPTQQTWPCDNGVNGAKFELSRKRSKLEIRRRVSYPVSDAELASGGHDQPVSADGSTSQSAPMTSLPAEQSQIETQKDDIVCSPYINQDRGINNLKRSLGNVDNPSTVASRGSPLTTTPHGVPENSKLLPPVAPTSGRLSMTGRFCVAFVVHKNRQCTRFANEGSLYCCKHLNFAANEASEHSFKSNHLLEQPRGDGVSLMSPGISLPRTSFESRDICRAMTKYGRRCAFKVKKGSIHCKRHSIQNDAICSVADDVGLGDGEKRLTQAIEICPENVEPGALSFLTTSSGPGSLATSIERKPSNWRRCIGWCKRNGEQCSHRAKVGMLHCKKHLWLAKISGDSSPQRCQLQENPSNVAEEKLLRSKFMLDNYMKIALNDKGDRDEVWQKSKKKSTDKILAEASQDMVVANILLRFVVQQKKNLEVAIGIRSSNDVSNFEAISGTGSFQEHEHAYPIVTDELKTLEKSMSDSVCLTVGVLDQHSKNCDKQADKLRCSICIEEFMELITLGSHWKTSHYKEAQCFLKGYICRVCGQELASKPAIERHWKAQHEDVLETPAMPICMVCDQSFSNFDSLWEHVVSVHSDHLSGASSLSAIPGTSRDGSHVTCNATAKECADPCQGNGQVSLTNASSVNLSLEHIPFKVEGDILKFKCKFCGQRFRLLPDLGRHHQAEHMNSGVPGFQTQKRKHREPSSSNPQKAELSEMVLLAPPGCPSAAGRWKRRGRVVKDGLSSLLRIKAAVQSLKEQNLTKNTNEGVCERTISPTYGHGLLGTGQLPWKGPTLTGVPGDDDILSAATSVCCVLHLCNVLGKKYETLPQEFPQKALELCRRAMLAVSWIGEGFVCPNGCKVYLKVPDLAVTFNATPTCKVSGVDTTEVKSQYLTEKSSSDAFPVTSAPESTVQVICKDVSLGQESIPISCVVDEDIIKACSCSSCKEGKISQVDASSPWETFSYITRRLLKPSLGLDTKNSQLGCSCKESKCYPESCDHVLLFDSDNNDACDIYGQPMHGRFPYNTSGQIILQEGYLVYECNSSCHCQEECTNRVLQKGVQVKLEIFKTCHKGWAVRTAQHIHRGTFVCEYLGEVLNDAEANKRGERYDTIGCSYLYDIDVHLDTSASRRGAKPFVIDATKFGNVSRFINHSCAPNLINYQVLVESMDCQLAHIGLYASRDIAIGEELAYDYRYKLLPGKGCPCHCGAASCRGRLY</sequence>
<gene>
    <name evidence="1" type="ORF">O6H91_07G121600</name>
</gene>
<evidence type="ECO:0000313" key="2">
    <source>
        <dbReference type="Proteomes" id="UP001162992"/>
    </source>
</evidence>
<keyword evidence="2" id="KW-1185">Reference proteome</keyword>
<accession>A0ACC2D9I6</accession>
<dbReference type="EMBL" id="CM055098">
    <property type="protein sequence ID" value="KAJ7550855.1"/>
    <property type="molecule type" value="Genomic_DNA"/>
</dbReference>
<dbReference type="Proteomes" id="UP001162992">
    <property type="component" value="Chromosome 7"/>
</dbReference>
<comment type="caution">
    <text evidence="1">The sequence shown here is derived from an EMBL/GenBank/DDBJ whole genome shotgun (WGS) entry which is preliminary data.</text>
</comment>
<organism evidence="1 2">
    <name type="scientific">Diphasiastrum complanatum</name>
    <name type="common">Issler's clubmoss</name>
    <name type="synonym">Lycopodium complanatum</name>
    <dbReference type="NCBI Taxonomy" id="34168"/>
    <lineage>
        <taxon>Eukaryota</taxon>
        <taxon>Viridiplantae</taxon>
        <taxon>Streptophyta</taxon>
        <taxon>Embryophyta</taxon>
        <taxon>Tracheophyta</taxon>
        <taxon>Lycopodiopsida</taxon>
        <taxon>Lycopodiales</taxon>
        <taxon>Lycopodiaceae</taxon>
        <taxon>Lycopodioideae</taxon>
        <taxon>Diphasiastrum</taxon>
    </lineage>
</organism>